<evidence type="ECO:0000256" key="9">
    <source>
        <dbReference type="SAM" id="Phobius"/>
    </source>
</evidence>
<comment type="caution">
    <text evidence="12">The sequence shown here is derived from an EMBL/GenBank/DDBJ whole genome shotgun (WGS) entry which is preliminary data.</text>
</comment>
<keyword evidence="7" id="KW-0520">NAD</keyword>
<keyword evidence="9" id="KW-1133">Transmembrane helix</keyword>
<dbReference type="Pfam" id="PF22366">
    <property type="entry name" value="NDH2_C"/>
    <property type="match status" value="1"/>
</dbReference>
<keyword evidence="9" id="KW-0472">Membrane</keyword>
<dbReference type="EMBL" id="JACSCY010000002">
    <property type="protein sequence ID" value="MBC6609987.1"/>
    <property type="molecule type" value="Genomic_DNA"/>
</dbReference>
<dbReference type="PRINTS" id="PR00368">
    <property type="entry name" value="FADPNR"/>
</dbReference>
<comment type="catalytic activity">
    <reaction evidence="8">
        <text>a quinone + NADH + H(+) = a quinol + NAD(+)</text>
        <dbReference type="Rhea" id="RHEA:46160"/>
        <dbReference type="ChEBI" id="CHEBI:15378"/>
        <dbReference type="ChEBI" id="CHEBI:24646"/>
        <dbReference type="ChEBI" id="CHEBI:57540"/>
        <dbReference type="ChEBI" id="CHEBI:57945"/>
        <dbReference type="ChEBI" id="CHEBI:132124"/>
        <dbReference type="EC" id="1.6.5.9"/>
    </reaction>
</comment>
<reference evidence="12 13" key="1">
    <citation type="submission" date="2020-08" db="EMBL/GenBank/DDBJ databases">
        <title>Hymenobacter sp.</title>
        <authorList>
            <person name="Kim M.K."/>
        </authorList>
    </citation>
    <scope>NUCLEOTIDE SEQUENCE [LARGE SCALE GENOMIC DNA]</scope>
    <source>
        <strain evidence="12 13">BT507</strain>
    </source>
</reference>
<dbReference type="InterPro" id="IPR036188">
    <property type="entry name" value="FAD/NAD-bd_sf"/>
</dbReference>
<sequence length="447" mass="49984">MVTPETLSLNIPATKKPRVVIIGSGFGGVNLAKKLAGHEFQVVMFSKLNYFGFWPLLYQVATARLEPDTVAEPIRKLFDKDYPDFHFRPVRVTSVDPAAKTVTTLVGELSYDYLVIATGTRTNYFGNDQVKQFAFPLKQVSDAVNLRSQLLQAFEQANMTSDPAVREQLLNVVVVGAGPTGVEMAGSIAEMRAHVLPEDYPGLDFSQMHIYLVEGLDRVLPPMSPVSSAHTYEDLKELGVIVKTNTLVENYDGQVVKLKNGEEIRARTLIWAAGVTGATLEGMPKETVERGRYLVNLFNQVQGYPDVFAIGDIALMRSEKWPNGHPGVAQPAIQQGVHLAKNLHRLRRGEILEPFSYFDKGSLAITGRNRAVADLPGGKHLSGFIAWAAWLFVHIFYLIGFRSKLVVMANWVYRFFTYQSGTRVIISPFVRKDDVKTQEFMQRQQME</sequence>
<feature type="domain" description="External alternative NADH-ubiquinone oxidoreductase-like C-terminal" evidence="11">
    <location>
        <begin position="360"/>
        <end position="416"/>
    </location>
</feature>
<dbReference type="InterPro" id="IPR045024">
    <property type="entry name" value="NDH-2"/>
</dbReference>
<organism evidence="12 13">
    <name type="scientific">Hymenobacter citatus</name>
    <dbReference type="NCBI Taxonomy" id="2763506"/>
    <lineage>
        <taxon>Bacteria</taxon>
        <taxon>Pseudomonadati</taxon>
        <taxon>Bacteroidota</taxon>
        <taxon>Cytophagia</taxon>
        <taxon>Cytophagales</taxon>
        <taxon>Hymenobacteraceae</taxon>
        <taxon>Hymenobacter</taxon>
    </lineage>
</organism>
<evidence type="ECO:0000259" key="11">
    <source>
        <dbReference type="Pfam" id="PF22366"/>
    </source>
</evidence>
<dbReference type="RefSeq" id="WP_187318290.1">
    <property type="nucleotide sequence ID" value="NZ_JACSCY010000002.1"/>
</dbReference>
<dbReference type="PANTHER" id="PTHR43706:SF47">
    <property type="entry name" value="EXTERNAL NADH-UBIQUINONE OXIDOREDUCTASE 1, MITOCHONDRIAL-RELATED"/>
    <property type="match status" value="1"/>
</dbReference>
<evidence type="ECO:0000256" key="6">
    <source>
        <dbReference type="ARBA" id="ARBA00023002"/>
    </source>
</evidence>
<keyword evidence="13" id="KW-1185">Reference proteome</keyword>
<feature type="transmembrane region" description="Helical" evidence="9">
    <location>
        <begin position="384"/>
        <end position="401"/>
    </location>
</feature>
<dbReference type="Gene3D" id="3.50.50.100">
    <property type="match status" value="1"/>
</dbReference>
<evidence type="ECO:0000313" key="12">
    <source>
        <dbReference type="EMBL" id="MBC6609987.1"/>
    </source>
</evidence>
<evidence type="ECO:0000313" key="13">
    <source>
        <dbReference type="Proteomes" id="UP000622017"/>
    </source>
</evidence>
<dbReference type="Proteomes" id="UP000622017">
    <property type="component" value="Unassembled WGS sequence"/>
</dbReference>
<evidence type="ECO:0000256" key="3">
    <source>
        <dbReference type="ARBA" id="ARBA00022630"/>
    </source>
</evidence>
<gene>
    <name evidence="12" type="ORF">H8B15_03580</name>
</gene>
<comment type="similarity">
    <text evidence="1">Belongs to the NADH dehydrogenase family.</text>
</comment>
<feature type="domain" description="FAD/NAD(P)-binding" evidence="10">
    <location>
        <begin position="18"/>
        <end position="336"/>
    </location>
</feature>
<dbReference type="PRINTS" id="PR00411">
    <property type="entry name" value="PNDRDTASEI"/>
</dbReference>
<evidence type="ECO:0000259" key="10">
    <source>
        <dbReference type="Pfam" id="PF07992"/>
    </source>
</evidence>
<dbReference type="EC" id="1.6.5.9" evidence="2"/>
<evidence type="ECO:0000256" key="1">
    <source>
        <dbReference type="ARBA" id="ARBA00005272"/>
    </source>
</evidence>
<name>A0ABR7MHA2_9BACT</name>
<keyword evidence="4" id="KW-0274">FAD</keyword>
<accession>A0ABR7MHA2</accession>
<keyword evidence="5" id="KW-0809">Transit peptide</keyword>
<evidence type="ECO:0000256" key="7">
    <source>
        <dbReference type="ARBA" id="ARBA00023027"/>
    </source>
</evidence>
<dbReference type="PANTHER" id="PTHR43706">
    <property type="entry name" value="NADH DEHYDROGENASE"/>
    <property type="match status" value="1"/>
</dbReference>
<protein>
    <recommendedName>
        <fullName evidence="2">NADH:ubiquinone reductase (non-electrogenic)</fullName>
        <ecNumber evidence="2">1.6.5.9</ecNumber>
    </recommendedName>
</protein>
<dbReference type="SUPFAM" id="SSF51905">
    <property type="entry name" value="FAD/NAD(P)-binding domain"/>
    <property type="match status" value="1"/>
</dbReference>
<proteinExistence type="inferred from homology"/>
<dbReference type="Pfam" id="PF07992">
    <property type="entry name" value="Pyr_redox_2"/>
    <property type="match status" value="1"/>
</dbReference>
<keyword evidence="6" id="KW-0560">Oxidoreductase</keyword>
<evidence type="ECO:0000256" key="8">
    <source>
        <dbReference type="ARBA" id="ARBA00047599"/>
    </source>
</evidence>
<keyword evidence="3" id="KW-0285">Flavoprotein</keyword>
<dbReference type="InterPro" id="IPR054585">
    <property type="entry name" value="NDH2-like_C"/>
</dbReference>
<keyword evidence="9" id="KW-0812">Transmembrane</keyword>
<dbReference type="InterPro" id="IPR023753">
    <property type="entry name" value="FAD/NAD-binding_dom"/>
</dbReference>
<evidence type="ECO:0000256" key="4">
    <source>
        <dbReference type="ARBA" id="ARBA00022827"/>
    </source>
</evidence>
<evidence type="ECO:0000256" key="2">
    <source>
        <dbReference type="ARBA" id="ARBA00012637"/>
    </source>
</evidence>
<evidence type="ECO:0000256" key="5">
    <source>
        <dbReference type="ARBA" id="ARBA00022946"/>
    </source>
</evidence>